<feature type="compositionally biased region" description="Acidic residues" evidence="1">
    <location>
        <begin position="95"/>
        <end position="105"/>
    </location>
</feature>
<evidence type="ECO:0000313" key="2">
    <source>
        <dbReference type="EMBL" id="KAK7732433.1"/>
    </source>
</evidence>
<dbReference type="Proteomes" id="UP001430848">
    <property type="component" value="Unassembled WGS sequence"/>
</dbReference>
<evidence type="ECO:0000256" key="1">
    <source>
        <dbReference type="SAM" id="MobiDB-lite"/>
    </source>
</evidence>
<feature type="compositionally biased region" description="Polar residues" evidence="1">
    <location>
        <begin position="20"/>
        <end position="29"/>
    </location>
</feature>
<dbReference type="EMBL" id="JAKNSF020000020">
    <property type="protein sequence ID" value="KAK7732433.1"/>
    <property type="molecule type" value="Genomic_DNA"/>
</dbReference>
<proteinExistence type="predicted"/>
<gene>
    <name evidence="2" type="ORF">SLS63_005112</name>
</gene>
<evidence type="ECO:0000313" key="3">
    <source>
        <dbReference type="Proteomes" id="UP001430848"/>
    </source>
</evidence>
<organism evidence="2 3">
    <name type="scientific">Diaporthe eres</name>
    <name type="common">Phomopsis oblonga</name>
    <dbReference type="NCBI Taxonomy" id="83184"/>
    <lineage>
        <taxon>Eukaryota</taxon>
        <taxon>Fungi</taxon>
        <taxon>Dikarya</taxon>
        <taxon>Ascomycota</taxon>
        <taxon>Pezizomycotina</taxon>
        <taxon>Sordariomycetes</taxon>
        <taxon>Sordariomycetidae</taxon>
        <taxon>Diaporthales</taxon>
        <taxon>Diaporthaceae</taxon>
        <taxon>Diaporthe</taxon>
        <taxon>Diaporthe eres species complex</taxon>
    </lineage>
</organism>
<sequence length="134" mass="14576">MIQEPLPEGTSRESKESMPDNDSQETNGSDVEDLQEREIHESVEETIVVSSSDYEPESSSTPAPSTVVSDPFDPSYSPRSPSSDDRNMSVGPNALDEDFDIDDYNDPPRSPSTRSEGVDGSESDDGADKVSDRT</sequence>
<feature type="compositionally biased region" description="Basic and acidic residues" evidence="1">
    <location>
        <begin position="34"/>
        <end position="43"/>
    </location>
</feature>
<comment type="caution">
    <text evidence="2">The sequence shown here is derived from an EMBL/GenBank/DDBJ whole genome shotgun (WGS) entry which is preliminary data.</text>
</comment>
<keyword evidence="3" id="KW-1185">Reference proteome</keyword>
<reference evidence="2 3" key="1">
    <citation type="submission" date="2024-02" db="EMBL/GenBank/DDBJ databases">
        <title>De novo assembly and annotation of 12 fungi associated with fruit tree decline syndrome in Ontario, Canada.</title>
        <authorList>
            <person name="Sulman M."/>
            <person name="Ellouze W."/>
            <person name="Ilyukhin E."/>
        </authorList>
    </citation>
    <scope>NUCLEOTIDE SEQUENCE [LARGE SCALE GENOMIC DNA]</scope>
    <source>
        <strain evidence="2 3">M169</strain>
    </source>
</reference>
<accession>A0ABR1PC54</accession>
<feature type="region of interest" description="Disordered" evidence="1">
    <location>
        <begin position="1"/>
        <end position="134"/>
    </location>
</feature>
<protein>
    <submittedName>
        <fullName evidence="2">Uncharacterized protein</fullName>
    </submittedName>
</protein>
<name>A0ABR1PC54_DIAER</name>
<feature type="compositionally biased region" description="Low complexity" evidence="1">
    <location>
        <begin position="45"/>
        <end position="81"/>
    </location>
</feature>